<name>F5L3J1_CALTT</name>
<feature type="non-terminal residue" evidence="2">
    <location>
        <position position="38"/>
    </location>
</feature>
<dbReference type="EMBL" id="AFCE01000048">
    <property type="protein sequence ID" value="EGL84085.1"/>
    <property type="molecule type" value="Genomic_DNA"/>
</dbReference>
<reference evidence="2 3" key="1">
    <citation type="journal article" date="2011" name="J. Bacteriol.">
        <title>Draft genome sequence of the thermoalkaliphilic Caldalkalibacillus thermarum strain TA2.A1.</title>
        <authorList>
            <person name="Kalamorz F."/>
            <person name="Keis S."/>
            <person name="McMillan D.G."/>
            <person name="Olsson K."/>
            <person name="Stanton J.A."/>
            <person name="Stockwell P."/>
            <person name="Black M.A."/>
            <person name="Klingeman D.M."/>
            <person name="Land M.L."/>
            <person name="Han C.S."/>
            <person name="Martin S.L."/>
            <person name="Becher S.A."/>
            <person name="Peddie C.J."/>
            <person name="Morgan H.W."/>
            <person name="Matthies D."/>
            <person name="Preiss L."/>
            <person name="Meier T."/>
            <person name="Brown S.D."/>
            <person name="Cook G.M."/>
        </authorList>
    </citation>
    <scope>NUCLEOTIDE SEQUENCE [LARGE SCALE GENOMIC DNA]</scope>
    <source>
        <strain evidence="2 3">TA2.A1</strain>
    </source>
</reference>
<keyword evidence="1" id="KW-1133">Transmembrane helix</keyword>
<keyword evidence="1" id="KW-0472">Membrane</keyword>
<protein>
    <submittedName>
        <fullName evidence="2">Uncharacterized protein</fullName>
    </submittedName>
</protein>
<organism evidence="2 3">
    <name type="scientific">Caldalkalibacillus thermarum (strain TA2.A1)</name>
    <dbReference type="NCBI Taxonomy" id="986075"/>
    <lineage>
        <taxon>Bacteria</taxon>
        <taxon>Bacillati</taxon>
        <taxon>Bacillota</taxon>
        <taxon>Bacilli</taxon>
        <taxon>Bacillales</taxon>
        <taxon>Bacillaceae</taxon>
        <taxon>Caldalkalibacillus</taxon>
    </lineage>
</organism>
<keyword evidence="1" id="KW-0812">Transmembrane</keyword>
<proteinExistence type="predicted"/>
<comment type="caution">
    <text evidence="2">The sequence shown here is derived from an EMBL/GenBank/DDBJ whole genome shotgun (WGS) entry which is preliminary data.</text>
</comment>
<evidence type="ECO:0000313" key="3">
    <source>
        <dbReference type="Proteomes" id="UP000010716"/>
    </source>
</evidence>
<sequence>MEGQFLSNCVKIIRNIAIILLINSLKLFIITQLSHLEK</sequence>
<evidence type="ECO:0000313" key="2">
    <source>
        <dbReference type="EMBL" id="EGL84085.1"/>
    </source>
</evidence>
<feature type="transmembrane region" description="Helical" evidence="1">
    <location>
        <begin position="12"/>
        <end position="33"/>
    </location>
</feature>
<evidence type="ECO:0000256" key="1">
    <source>
        <dbReference type="SAM" id="Phobius"/>
    </source>
</evidence>
<accession>F5L3J1</accession>
<dbReference type="AlphaFoldDB" id="F5L3J1"/>
<dbReference type="Proteomes" id="UP000010716">
    <property type="component" value="Unassembled WGS sequence"/>
</dbReference>
<gene>
    <name evidence="2" type="ORF">CathTA2_0350</name>
</gene>